<keyword evidence="2" id="KW-1185">Reference proteome</keyword>
<comment type="caution">
    <text evidence="1">The sequence shown here is derived from an EMBL/GenBank/DDBJ whole genome shotgun (WGS) entry which is preliminary data.</text>
</comment>
<reference evidence="2" key="1">
    <citation type="journal article" date="2019" name="Int. J. Syst. Evol. Microbiol.">
        <title>The Global Catalogue of Microorganisms (GCM) 10K type strain sequencing project: providing services to taxonomists for standard genome sequencing and annotation.</title>
        <authorList>
            <consortium name="The Broad Institute Genomics Platform"/>
            <consortium name="The Broad Institute Genome Sequencing Center for Infectious Disease"/>
            <person name="Wu L."/>
            <person name="Ma J."/>
        </authorList>
    </citation>
    <scope>NUCLEOTIDE SEQUENCE [LARGE SCALE GENOMIC DNA]</scope>
    <source>
        <strain evidence="2">CGMCC 1.6784</strain>
    </source>
</reference>
<name>A0ABQ2JUJ9_9SPHN</name>
<proteinExistence type="predicted"/>
<dbReference type="EMBL" id="BMLK01000016">
    <property type="protein sequence ID" value="GGN55572.1"/>
    <property type="molecule type" value="Genomic_DNA"/>
</dbReference>
<gene>
    <name evidence="1" type="ORF">GCM10011349_32380</name>
</gene>
<dbReference type="Proteomes" id="UP000605099">
    <property type="component" value="Unassembled WGS sequence"/>
</dbReference>
<sequence>MANHYLTSSFVLEMSTEDAEMVRLAQRASEALSDLADEVSYADLGPRFAALFPPKDGDDFGSFLDLFDDRNFPSFDCDISIDTSNAEGCCAVSFNGSNFGVEQVAKLIFTACKSALPCAFSWAFTCDRLRPDEFGGGCAVITEAGINIDSTPAMVGRALAAAAILPFDPACVAIEHKRFSVTQGEVLVSYNGQRIEQYGDRITLIGKDWEGYPDAFWIAVAYREAIARSLAKRLPVPEEAAIMAHLPQKR</sequence>
<protein>
    <submittedName>
        <fullName evidence="1">Uncharacterized protein</fullName>
    </submittedName>
</protein>
<dbReference type="RefSeq" id="WP_098108384.1">
    <property type="nucleotide sequence ID" value="NZ_BMLK01000016.1"/>
</dbReference>
<organism evidence="1 2">
    <name type="scientific">Novosphingobium indicum</name>
    <dbReference type="NCBI Taxonomy" id="462949"/>
    <lineage>
        <taxon>Bacteria</taxon>
        <taxon>Pseudomonadati</taxon>
        <taxon>Pseudomonadota</taxon>
        <taxon>Alphaproteobacteria</taxon>
        <taxon>Sphingomonadales</taxon>
        <taxon>Sphingomonadaceae</taxon>
        <taxon>Novosphingobium</taxon>
    </lineage>
</organism>
<evidence type="ECO:0000313" key="2">
    <source>
        <dbReference type="Proteomes" id="UP000605099"/>
    </source>
</evidence>
<evidence type="ECO:0000313" key="1">
    <source>
        <dbReference type="EMBL" id="GGN55572.1"/>
    </source>
</evidence>
<accession>A0ABQ2JUJ9</accession>